<name>A0ABR3FN13_9AGAR</name>
<reference evidence="1 2" key="1">
    <citation type="submission" date="2024-02" db="EMBL/GenBank/DDBJ databases">
        <title>A draft genome for the cacao thread blight pathogen Marasmius crinis-equi.</title>
        <authorList>
            <person name="Cohen S.P."/>
            <person name="Baruah I.K."/>
            <person name="Amoako-Attah I."/>
            <person name="Bukari Y."/>
            <person name="Meinhardt L.W."/>
            <person name="Bailey B.A."/>
        </authorList>
    </citation>
    <scope>NUCLEOTIDE SEQUENCE [LARGE SCALE GENOMIC DNA]</scope>
    <source>
        <strain evidence="1 2">GH-76</strain>
    </source>
</reference>
<dbReference type="Proteomes" id="UP001465976">
    <property type="component" value="Unassembled WGS sequence"/>
</dbReference>
<proteinExistence type="predicted"/>
<gene>
    <name evidence="1" type="ORF">V5O48_005200</name>
</gene>
<sequence>MSSSVLRSDARVSPHHIPPELQEIIIDKLLEDKGSVFQASLVCKHWRLRGYRTAFAAITLSPKTIHTFSSFLESPFSRTSIFTSVRHISIFGPTISWTPETSKSAMSILSFVANLRSVSSLTLRSMEWDIFGPQVEAVVSAMQSIRSLEIVDVLFANSAQISELVGRFGSLGQLNFQDTRFLSSLGWDPSVYPHFQISPDNSGYGGKCVGSLSLRCYGTVLQKALKWAGALPVDALPTLTHFGARTCAGSDASGLLRSLGPLLNTLELRSTADVFCDSILRSLDISQNASLSEVKFISPDRVLGTISWLPDLLQSVPPSIRSIEIAFASSRQFALDLPVLYHISSILDAPRFHNLQIVYFNVCNTSRPDPDLNQTIKEQILSAFSRSEWLKIPDNTLHVSFTD</sequence>
<comment type="caution">
    <text evidence="1">The sequence shown here is derived from an EMBL/GenBank/DDBJ whole genome shotgun (WGS) entry which is preliminary data.</text>
</comment>
<evidence type="ECO:0000313" key="1">
    <source>
        <dbReference type="EMBL" id="KAL0576792.1"/>
    </source>
</evidence>
<protein>
    <recommendedName>
        <fullName evidence="3">F-box domain-containing protein</fullName>
    </recommendedName>
</protein>
<organism evidence="1 2">
    <name type="scientific">Marasmius crinis-equi</name>
    <dbReference type="NCBI Taxonomy" id="585013"/>
    <lineage>
        <taxon>Eukaryota</taxon>
        <taxon>Fungi</taxon>
        <taxon>Dikarya</taxon>
        <taxon>Basidiomycota</taxon>
        <taxon>Agaricomycotina</taxon>
        <taxon>Agaricomycetes</taxon>
        <taxon>Agaricomycetidae</taxon>
        <taxon>Agaricales</taxon>
        <taxon>Marasmiineae</taxon>
        <taxon>Marasmiaceae</taxon>
        <taxon>Marasmius</taxon>
    </lineage>
</organism>
<keyword evidence="2" id="KW-1185">Reference proteome</keyword>
<evidence type="ECO:0000313" key="2">
    <source>
        <dbReference type="Proteomes" id="UP001465976"/>
    </source>
</evidence>
<accession>A0ABR3FN13</accession>
<evidence type="ECO:0008006" key="3">
    <source>
        <dbReference type="Google" id="ProtNLM"/>
    </source>
</evidence>
<dbReference type="EMBL" id="JBAHYK010000198">
    <property type="protein sequence ID" value="KAL0576792.1"/>
    <property type="molecule type" value="Genomic_DNA"/>
</dbReference>